<reference evidence="1" key="1">
    <citation type="submission" date="2003-01" db="EMBL/GenBank/DDBJ databases">
        <authorList>
            <person name="Genoscope"/>
        </authorList>
    </citation>
    <scope>NUCLEOTIDE SEQUENCE</scope>
</reference>
<organism evidence="1">
    <name type="scientific">Podospora anserina</name>
    <name type="common">Pleurage anserina</name>
    <dbReference type="NCBI Taxonomy" id="2587412"/>
    <lineage>
        <taxon>Eukaryota</taxon>
        <taxon>Fungi</taxon>
        <taxon>Dikarya</taxon>
        <taxon>Ascomycota</taxon>
        <taxon>Pezizomycotina</taxon>
        <taxon>Sordariomycetes</taxon>
        <taxon>Sordariomycetidae</taxon>
        <taxon>Sordariales</taxon>
        <taxon>Podosporaceae</taxon>
        <taxon>Podospora</taxon>
    </lineage>
</organism>
<name>Q875G3_PODAS</name>
<sequence>MHDAQQLVYAHILVQEPIYTTSKTRKLLPPLLLPIPPLRHTPVLQPTQEARVQPIQIRVLPQRLPLSQHIFQILPNIKILAPQHLLPHPRCKRNTHHPVQIRGVIIDIQRIHKLALRLRRKSRHRFR</sequence>
<protein>
    <submittedName>
        <fullName evidence="1">Uncharacterized protein Pa5G0058</fullName>
    </submittedName>
</protein>
<proteinExistence type="predicted"/>
<accession>Q875G3</accession>
<dbReference type="AlphaFoldDB" id="Q875G3"/>
<dbReference type="EMBL" id="AL627362">
    <property type="protein sequence ID" value="CAD60560.1"/>
    <property type="molecule type" value="Genomic_DNA"/>
</dbReference>
<evidence type="ECO:0000313" key="1">
    <source>
        <dbReference type="EMBL" id="CAD60560.1"/>
    </source>
</evidence>